<keyword evidence="4" id="KW-1015">Disulfide bond</keyword>
<name>A0AA88T8I1_CHASR</name>
<gene>
    <name evidence="11" type="ORF">Q5P01_002862</name>
</gene>
<dbReference type="SUPFAM" id="SSF48726">
    <property type="entry name" value="Immunoglobulin"/>
    <property type="match status" value="1"/>
</dbReference>
<feature type="domain" description="Ig-like" evidence="10">
    <location>
        <begin position="32"/>
        <end position="115"/>
    </location>
</feature>
<evidence type="ECO:0000256" key="1">
    <source>
        <dbReference type="ARBA" id="ARBA00004370"/>
    </source>
</evidence>
<protein>
    <recommendedName>
        <fullName evidence="10">Ig-like domain-containing protein</fullName>
    </recommendedName>
</protein>
<dbReference type="FunFam" id="2.60.40.10:FF:000142">
    <property type="entry name" value="V-set domain-containing T-cell activation inhibitor 1"/>
    <property type="match status" value="1"/>
</dbReference>
<accession>A0AA88T8I1</accession>
<feature type="compositionally biased region" description="Polar residues" evidence="7">
    <location>
        <begin position="407"/>
        <end position="418"/>
    </location>
</feature>
<feature type="region of interest" description="Disordered" evidence="7">
    <location>
        <begin position="395"/>
        <end position="442"/>
    </location>
</feature>
<dbReference type="InterPro" id="IPR050504">
    <property type="entry name" value="IgSF_BTN/MOG"/>
</dbReference>
<keyword evidence="5" id="KW-0325">Glycoprotein</keyword>
<evidence type="ECO:0000256" key="5">
    <source>
        <dbReference type="ARBA" id="ARBA00023180"/>
    </source>
</evidence>
<dbReference type="PROSITE" id="PS50835">
    <property type="entry name" value="IG_LIKE"/>
    <property type="match status" value="1"/>
</dbReference>
<dbReference type="GO" id="GO:0009897">
    <property type="term" value="C:external side of plasma membrane"/>
    <property type="evidence" value="ECO:0007669"/>
    <property type="project" value="TreeGrafter"/>
</dbReference>
<dbReference type="GO" id="GO:1903037">
    <property type="term" value="P:regulation of leukocyte cell-cell adhesion"/>
    <property type="evidence" value="ECO:0007669"/>
    <property type="project" value="UniProtKB-ARBA"/>
</dbReference>
<keyword evidence="12" id="KW-1185">Reference proteome</keyword>
<comment type="subcellular location">
    <subcellularLocation>
        <location evidence="1">Membrane</location>
    </subcellularLocation>
</comment>
<dbReference type="GO" id="GO:0001817">
    <property type="term" value="P:regulation of cytokine production"/>
    <property type="evidence" value="ECO:0007669"/>
    <property type="project" value="TreeGrafter"/>
</dbReference>
<reference evidence="11" key="1">
    <citation type="submission" date="2023-07" db="EMBL/GenBank/DDBJ databases">
        <title>Chromosome-level Genome Assembly of Striped Snakehead (Channa striata).</title>
        <authorList>
            <person name="Liu H."/>
        </authorList>
    </citation>
    <scope>NUCLEOTIDE SEQUENCE</scope>
    <source>
        <strain evidence="11">Gz</strain>
        <tissue evidence="11">Muscle</tissue>
    </source>
</reference>
<dbReference type="InterPro" id="IPR013106">
    <property type="entry name" value="Ig_V-set"/>
</dbReference>
<proteinExistence type="predicted"/>
<dbReference type="InterPro" id="IPR053896">
    <property type="entry name" value="BTN3A2-like_Ig-C"/>
</dbReference>
<evidence type="ECO:0000259" key="10">
    <source>
        <dbReference type="PROSITE" id="PS50835"/>
    </source>
</evidence>
<evidence type="ECO:0000256" key="2">
    <source>
        <dbReference type="ARBA" id="ARBA00022729"/>
    </source>
</evidence>
<dbReference type="InterPro" id="IPR013783">
    <property type="entry name" value="Ig-like_fold"/>
</dbReference>
<dbReference type="SMART" id="SM00409">
    <property type="entry name" value="IG"/>
    <property type="match status" value="1"/>
</dbReference>
<dbReference type="GO" id="GO:0050852">
    <property type="term" value="P:T cell receptor signaling pathway"/>
    <property type="evidence" value="ECO:0007669"/>
    <property type="project" value="TreeGrafter"/>
</dbReference>
<dbReference type="GO" id="GO:0005102">
    <property type="term" value="F:signaling receptor binding"/>
    <property type="evidence" value="ECO:0007669"/>
    <property type="project" value="TreeGrafter"/>
</dbReference>
<dbReference type="EMBL" id="JAUPFM010000001">
    <property type="protein sequence ID" value="KAK2863329.1"/>
    <property type="molecule type" value="Genomic_DNA"/>
</dbReference>
<dbReference type="Proteomes" id="UP001187415">
    <property type="component" value="Unassembled WGS sequence"/>
</dbReference>
<keyword evidence="6" id="KW-0393">Immunoglobulin domain</keyword>
<dbReference type="InterPro" id="IPR003599">
    <property type="entry name" value="Ig_sub"/>
</dbReference>
<dbReference type="GO" id="GO:0050863">
    <property type="term" value="P:regulation of T cell activation"/>
    <property type="evidence" value="ECO:0007669"/>
    <property type="project" value="UniProtKB-ARBA"/>
</dbReference>
<evidence type="ECO:0000256" key="9">
    <source>
        <dbReference type="SAM" id="SignalP"/>
    </source>
</evidence>
<evidence type="ECO:0000256" key="7">
    <source>
        <dbReference type="SAM" id="MobiDB-lite"/>
    </source>
</evidence>
<evidence type="ECO:0000313" key="11">
    <source>
        <dbReference type="EMBL" id="KAK2863329.1"/>
    </source>
</evidence>
<evidence type="ECO:0000256" key="3">
    <source>
        <dbReference type="ARBA" id="ARBA00023136"/>
    </source>
</evidence>
<dbReference type="PANTHER" id="PTHR24100:SF151">
    <property type="entry name" value="ICOS LIGAND"/>
    <property type="match status" value="1"/>
</dbReference>
<dbReference type="Gene3D" id="2.60.40.10">
    <property type="entry name" value="Immunoglobulins"/>
    <property type="match status" value="2"/>
</dbReference>
<keyword evidence="3 8" id="KW-0472">Membrane</keyword>
<feature type="transmembrane region" description="Helical" evidence="8">
    <location>
        <begin position="236"/>
        <end position="257"/>
    </location>
</feature>
<evidence type="ECO:0000256" key="8">
    <source>
        <dbReference type="SAM" id="Phobius"/>
    </source>
</evidence>
<keyword evidence="8" id="KW-1133">Transmembrane helix</keyword>
<evidence type="ECO:0000313" key="12">
    <source>
        <dbReference type="Proteomes" id="UP001187415"/>
    </source>
</evidence>
<organism evidence="11 12">
    <name type="scientific">Channa striata</name>
    <name type="common">Snakehead murrel</name>
    <name type="synonym">Ophicephalus striatus</name>
    <dbReference type="NCBI Taxonomy" id="64152"/>
    <lineage>
        <taxon>Eukaryota</taxon>
        <taxon>Metazoa</taxon>
        <taxon>Chordata</taxon>
        <taxon>Craniata</taxon>
        <taxon>Vertebrata</taxon>
        <taxon>Euteleostomi</taxon>
        <taxon>Actinopterygii</taxon>
        <taxon>Neopterygii</taxon>
        <taxon>Teleostei</taxon>
        <taxon>Neoteleostei</taxon>
        <taxon>Acanthomorphata</taxon>
        <taxon>Anabantaria</taxon>
        <taxon>Anabantiformes</taxon>
        <taxon>Channoidei</taxon>
        <taxon>Channidae</taxon>
        <taxon>Channa</taxon>
    </lineage>
</organism>
<evidence type="ECO:0000256" key="6">
    <source>
        <dbReference type="ARBA" id="ARBA00023319"/>
    </source>
</evidence>
<dbReference type="InterPro" id="IPR036179">
    <property type="entry name" value="Ig-like_dom_sf"/>
</dbReference>
<dbReference type="Pfam" id="PF22705">
    <property type="entry name" value="C2-set_3"/>
    <property type="match status" value="1"/>
</dbReference>
<dbReference type="InterPro" id="IPR007110">
    <property type="entry name" value="Ig-like_dom"/>
</dbReference>
<comment type="caution">
    <text evidence="11">The sequence shown here is derived from an EMBL/GenBank/DDBJ whole genome shotgun (WGS) entry which is preliminary data.</text>
</comment>
<keyword evidence="2 9" id="KW-0732">Signal</keyword>
<dbReference type="PANTHER" id="PTHR24100">
    <property type="entry name" value="BUTYROPHILIN"/>
    <property type="match status" value="1"/>
</dbReference>
<sequence>MYCRLLLVSALLTCGTGGSLVNNRSVKVLAFKGRDVILPCSFNVIARRDFPTVEWSKEGLKPNVVLLYRDGCETHEMKNQAFEYRTSLIQKELKNGNISLRISDVQLSDAGRYQCMKLWRNVPRDITTVELVVATVSDPELSVVSVDWGGLTLQCEVNYSHSEPEIMFLDDQGNKLPAQDSKRDKDAGERFTVRRRMTLQSATNSITCRVHHPEFLLVKDQRVFISGDFTGTSTTIIAVGGFVLLVIVLCVGAFCVWNRCGKCAEAQKSSAVRQESNDSTRTSVYEDQSLLNVSSNTDNLLNSSTEELEKEVYRLFSELPEQKKTKGELQNKVKSLHFKLPPVVSQNTQPTLTTASIFNNPPNSANLCQEMDPKPNIQKQNGNLVPRNHVHNRTRSSPARLFPLPVTPSNSSASLSKKTQGHVGRVKSHSYPDAPKSSNLHQRQTFLSPTLVTNRYSLLAHLTEDPEQLKACRKSTKQF</sequence>
<dbReference type="AlphaFoldDB" id="A0AA88T8I1"/>
<feature type="chain" id="PRO_5041724663" description="Ig-like domain-containing protein" evidence="9">
    <location>
        <begin position="19"/>
        <end position="479"/>
    </location>
</feature>
<evidence type="ECO:0000256" key="4">
    <source>
        <dbReference type="ARBA" id="ARBA00023157"/>
    </source>
</evidence>
<keyword evidence="8" id="KW-0812">Transmembrane</keyword>
<feature type="signal peptide" evidence="9">
    <location>
        <begin position="1"/>
        <end position="18"/>
    </location>
</feature>
<dbReference type="Pfam" id="PF07686">
    <property type="entry name" value="V-set"/>
    <property type="match status" value="1"/>
</dbReference>